<dbReference type="InterPro" id="IPR033178">
    <property type="entry name" value="PSD_type1_pro"/>
</dbReference>
<feature type="chain" id="PRO_5044906065" description="Phosphatidylserine decarboxylase beta chain" evidence="12">
    <location>
        <begin position="1"/>
        <end position="276"/>
    </location>
</feature>
<comment type="function">
    <text evidence="12">Catalyzes the formation of phosphatidylethanolamine (PtdEtn) from phosphatidylserine (PtdSer).</text>
</comment>
<feature type="region of interest" description="Disordered" evidence="13">
    <location>
        <begin position="235"/>
        <end position="263"/>
    </location>
</feature>
<gene>
    <name evidence="14" type="primary">asd</name>
    <name evidence="12" type="synonym">psd</name>
    <name evidence="14" type="ORF">RM533_11300</name>
</gene>
<evidence type="ECO:0000256" key="8">
    <source>
        <dbReference type="ARBA" id="ARBA00023209"/>
    </source>
</evidence>
<reference evidence="14 15" key="1">
    <citation type="submission" date="2023-09" db="EMBL/GenBank/DDBJ databases">
        <authorList>
            <person name="Rey-Velasco X."/>
        </authorList>
    </citation>
    <scope>NUCLEOTIDE SEQUENCE [LARGE SCALE GENOMIC DNA]</scope>
    <source>
        <strain evidence="14 15">F390</strain>
    </source>
</reference>
<comment type="subcellular location">
    <subcellularLocation>
        <location evidence="12">Cell membrane</location>
        <topology evidence="12">Peripheral membrane protein</topology>
    </subcellularLocation>
</comment>
<evidence type="ECO:0000256" key="3">
    <source>
        <dbReference type="ARBA" id="ARBA00022516"/>
    </source>
</evidence>
<keyword evidence="15" id="KW-1185">Reference proteome</keyword>
<evidence type="ECO:0000256" key="11">
    <source>
        <dbReference type="ARBA" id="ARBA00023317"/>
    </source>
</evidence>
<comment type="pathway">
    <text evidence="1">Lipid metabolism.</text>
</comment>
<feature type="active site" description="Schiff-base intermediate with substrate; via pyruvic acid; for decarboxylase activity" evidence="12">
    <location>
        <position position="277"/>
    </location>
</feature>
<name>A0ABU2ZJG8_9SPHN</name>
<accession>A0ABU2ZJG8</accession>
<keyword evidence="5 12" id="KW-0443">Lipid metabolism</keyword>
<comment type="catalytic activity">
    <reaction evidence="12">
        <text>a 1,2-diacyl-sn-glycero-3-phospho-L-serine + H(+) = a 1,2-diacyl-sn-glycero-3-phosphoethanolamine + CO2</text>
        <dbReference type="Rhea" id="RHEA:20828"/>
        <dbReference type="ChEBI" id="CHEBI:15378"/>
        <dbReference type="ChEBI" id="CHEBI:16526"/>
        <dbReference type="ChEBI" id="CHEBI:57262"/>
        <dbReference type="ChEBI" id="CHEBI:64612"/>
        <dbReference type="EC" id="4.1.1.65"/>
    </reaction>
</comment>
<dbReference type="EC" id="4.1.1.65" evidence="12"/>
<dbReference type="InterPro" id="IPR003817">
    <property type="entry name" value="PS_Dcarbxylase"/>
</dbReference>
<dbReference type="NCBIfam" id="TIGR00163">
    <property type="entry name" value="PS_decarb"/>
    <property type="match status" value="1"/>
</dbReference>
<evidence type="ECO:0000256" key="1">
    <source>
        <dbReference type="ARBA" id="ARBA00005189"/>
    </source>
</evidence>
<keyword evidence="4 12" id="KW-0210">Decarboxylase</keyword>
<evidence type="ECO:0000256" key="9">
    <source>
        <dbReference type="ARBA" id="ARBA00023239"/>
    </source>
</evidence>
<keyword evidence="8 12" id="KW-0594">Phospholipid biosynthesis</keyword>
<feature type="active site" description="Charge relay system; for autoendoproteolytic cleavage activity" evidence="12">
    <location>
        <position position="277"/>
    </location>
</feature>
<evidence type="ECO:0000256" key="4">
    <source>
        <dbReference type="ARBA" id="ARBA00022793"/>
    </source>
</evidence>
<evidence type="ECO:0000256" key="5">
    <source>
        <dbReference type="ARBA" id="ARBA00023098"/>
    </source>
</evidence>
<evidence type="ECO:0000256" key="13">
    <source>
        <dbReference type="SAM" id="MobiDB-lite"/>
    </source>
</evidence>
<dbReference type="Proteomes" id="UP001259803">
    <property type="component" value="Unassembled WGS sequence"/>
</dbReference>
<dbReference type="EMBL" id="JAVRHS010000010">
    <property type="protein sequence ID" value="MDT0576762.1"/>
    <property type="molecule type" value="Genomic_DNA"/>
</dbReference>
<feature type="compositionally biased region" description="Polar residues" evidence="13">
    <location>
        <begin position="238"/>
        <end position="255"/>
    </location>
</feature>
<comment type="similarity">
    <text evidence="12">Belongs to the phosphatidylserine decarboxylase family. PSD-B subfamily. Prokaryotic type I sub-subfamily.</text>
</comment>
<comment type="caution">
    <text evidence="14">The sequence shown here is derived from an EMBL/GenBank/DDBJ whole genome shotgun (WGS) entry which is preliminary data.</text>
</comment>
<dbReference type="GO" id="GO:0004609">
    <property type="term" value="F:phosphatidylserine decarboxylase activity"/>
    <property type="evidence" value="ECO:0007669"/>
    <property type="project" value="UniProtKB-EC"/>
</dbReference>
<evidence type="ECO:0000256" key="12">
    <source>
        <dbReference type="HAMAP-Rule" id="MF_00662"/>
    </source>
</evidence>
<dbReference type="Pfam" id="PF02666">
    <property type="entry name" value="PS_Dcarbxylase"/>
    <property type="match status" value="1"/>
</dbReference>
<feature type="modified residue" description="Pyruvic acid (Ser); by autocatalysis" evidence="12">
    <location>
        <position position="277"/>
    </location>
</feature>
<evidence type="ECO:0000313" key="15">
    <source>
        <dbReference type="Proteomes" id="UP001259803"/>
    </source>
</evidence>
<feature type="site" description="Cleavage (non-hydrolytic); by autocatalysis" evidence="12">
    <location>
        <begin position="276"/>
        <end position="277"/>
    </location>
</feature>
<comment type="PTM">
    <text evidence="12">Is synthesized initially as an inactive proenzyme. Formation of the active enzyme involves a self-maturation process in which the active site pyruvoyl group is generated from an internal serine residue via an autocatalytic post-translational modification. Two non-identical subunits are generated from the proenzyme in this reaction, and the pyruvate is formed at the N-terminus of the alpha chain, which is derived from the carboxyl end of the proenzyme. The autoendoproteolytic cleavage occurs by a canonical serine protease mechanism, in which the side chain hydroxyl group of the serine supplies its oxygen atom to form the C-terminus of the beta chain, while the remainder of the serine residue undergoes an oxidative deamination to produce ammonia and the pyruvoyl prosthetic group on the alpha chain. During this reaction, the Ser that is part of the protease active site of the proenzyme becomes the pyruvoyl prosthetic group, which constitutes an essential element of the active site of the mature decarboxylase.</text>
</comment>
<evidence type="ECO:0000256" key="7">
    <source>
        <dbReference type="ARBA" id="ARBA00023145"/>
    </source>
</evidence>
<protein>
    <recommendedName>
        <fullName evidence="12">Phosphatidylserine decarboxylase proenzyme</fullName>
        <ecNumber evidence="12">4.1.1.65</ecNumber>
    </recommendedName>
    <component>
        <recommendedName>
            <fullName evidence="12">Phosphatidylserine decarboxylase alpha chain</fullName>
        </recommendedName>
    </component>
    <component>
        <recommendedName>
            <fullName evidence="12">Phosphatidylserine decarboxylase beta chain</fullName>
        </recommendedName>
    </component>
</protein>
<keyword evidence="10 12" id="KW-1208">Phospholipid metabolism</keyword>
<proteinExistence type="inferred from homology"/>
<dbReference type="RefSeq" id="WP_311341336.1">
    <property type="nucleotide sequence ID" value="NZ_JAVRHS010000010.1"/>
</dbReference>
<organism evidence="14 15">
    <name type="scientific">Croceicoccus esteveae</name>
    <dbReference type="NCBI Taxonomy" id="3075597"/>
    <lineage>
        <taxon>Bacteria</taxon>
        <taxon>Pseudomonadati</taxon>
        <taxon>Pseudomonadota</taxon>
        <taxon>Alphaproteobacteria</taxon>
        <taxon>Sphingomonadales</taxon>
        <taxon>Erythrobacteraceae</taxon>
        <taxon>Croceicoccus</taxon>
    </lineage>
</organism>
<keyword evidence="7 12" id="KW-0865">Zymogen</keyword>
<feature type="active site" description="Charge relay system; for autoendoproteolytic cleavage activity" evidence="12">
    <location>
        <position position="153"/>
    </location>
</feature>
<evidence type="ECO:0000313" key="14">
    <source>
        <dbReference type="EMBL" id="MDT0576762.1"/>
    </source>
</evidence>
<comment type="cofactor">
    <cofactor evidence="12">
        <name>pyruvate</name>
        <dbReference type="ChEBI" id="CHEBI:15361"/>
    </cofactor>
    <text evidence="12">Binds 1 pyruvoyl group covalently per subunit.</text>
</comment>
<evidence type="ECO:0000256" key="6">
    <source>
        <dbReference type="ARBA" id="ARBA00023136"/>
    </source>
</evidence>
<evidence type="ECO:0000256" key="10">
    <source>
        <dbReference type="ARBA" id="ARBA00023264"/>
    </source>
</evidence>
<keyword evidence="11 12" id="KW-0670">Pyruvate</keyword>
<keyword evidence="9 12" id="KW-0456">Lyase</keyword>
<dbReference type="InterPro" id="IPR033177">
    <property type="entry name" value="PSD-B"/>
</dbReference>
<keyword evidence="6 12" id="KW-0472">Membrane</keyword>
<feature type="active site" description="Charge relay system; for autoendoproteolytic cleavage activity" evidence="12">
    <location>
        <position position="96"/>
    </location>
</feature>
<evidence type="ECO:0000256" key="2">
    <source>
        <dbReference type="ARBA" id="ARBA00022475"/>
    </source>
</evidence>
<feature type="chain" id="PRO_5044906066" description="Phosphatidylserine decarboxylase alpha chain" evidence="12">
    <location>
        <begin position="277"/>
        <end position="311"/>
    </location>
</feature>
<keyword evidence="3 12" id="KW-0444">Lipid biosynthesis</keyword>
<comment type="pathway">
    <text evidence="12">Phospholipid metabolism; phosphatidylethanolamine biosynthesis; phosphatidylethanolamine from CDP-diacylglycerol: step 2/2.</text>
</comment>
<dbReference type="PANTHER" id="PTHR10067">
    <property type="entry name" value="PHOSPHATIDYLSERINE DECARBOXYLASE"/>
    <property type="match status" value="1"/>
</dbReference>
<keyword evidence="2 12" id="KW-1003">Cell membrane</keyword>
<dbReference type="HAMAP" id="MF_00662">
    <property type="entry name" value="PS_decarb_PSD_B_type1"/>
    <property type="match status" value="1"/>
</dbReference>
<sequence>MQKAKNTMVERLFIGLQHIVPHHVLSRMAGRLAASEQGWVKDRLIRRFMRAYRINLAEAEQADGNYPSFNAFFTRALKPGARPLAPADRFILSPADGTISQLGRIAAGRIIQAKGHDYSVTELLGGDAEQARRFHNGSFATIYLAPSDYHRVHMAADGSLAHTTYLPGALFSVNPVTAAAVPRLFARNERLACMFTGDVGHFAQVLVGAMIVAGMETVWAGPVKPHGKRILKRDFTPAKTQTKTQARTEPETQPASGGAQAPQLRAGDEMGRFLLGSTVVLLFEQDKVSWLPELGPGSRLLMGQAMANRSV</sequence>
<comment type="subunit">
    <text evidence="12">Heterodimer of a large membrane-associated beta subunit and a small pyruvoyl-containing alpha subunit.</text>
</comment>
<dbReference type="PANTHER" id="PTHR10067:SF6">
    <property type="entry name" value="PHOSPHATIDYLSERINE DECARBOXYLASE PROENZYME, MITOCHONDRIAL"/>
    <property type="match status" value="1"/>
</dbReference>